<dbReference type="EMBL" id="CP000613">
    <property type="protein sequence ID" value="ACJ00964.1"/>
    <property type="molecule type" value="Genomic_DNA"/>
</dbReference>
<dbReference type="AlphaFoldDB" id="B6IXE0"/>
<dbReference type="KEGG" id="rce:RC1_3615"/>
<dbReference type="STRING" id="414684.RC1_3615"/>
<proteinExistence type="predicted"/>
<organism evidence="1 2">
    <name type="scientific">Rhodospirillum centenum (strain ATCC 51521 / SW)</name>
    <dbReference type="NCBI Taxonomy" id="414684"/>
    <lineage>
        <taxon>Bacteria</taxon>
        <taxon>Pseudomonadati</taxon>
        <taxon>Pseudomonadota</taxon>
        <taxon>Alphaproteobacteria</taxon>
        <taxon>Rhodospirillales</taxon>
        <taxon>Rhodospirillaceae</taxon>
        <taxon>Rhodospirillum</taxon>
    </lineage>
</organism>
<sequence>MLRDGRRIYARPPLRRNRQAACALAGARLRGNAPDLTNSGRDRPAASVWRQPLAIEAHR</sequence>
<reference evidence="1 2" key="1">
    <citation type="journal article" date="2010" name="BMC Genomics">
        <title>Metabolic flexibility revealed in the genome of the cyst-forming alpha-1 proteobacterium Rhodospirillum centenum.</title>
        <authorList>
            <person name="Lu Y.K."/>
            <person name="Marden J."/>
            <person name="Han M."/>
            <person name="Swingley W.D."/>
            <person name="Mastrian S.D."/>
            <person name="Chowdhury S.R."/>
            <person name="Hao J."/>
            <person name="Helmy T."/>
            <person name="Kim S."/>
            <person name="Kurdoglu A.A."/>
            <person name="Matthies H.J."/>
            <person name="Rollo D."/>
            <person name="Stothard P."/>
            <person name="Blankenship R.E."/>
            <person name="Bauer C.E."/>
            <person name="Touchman J.W."/>
        </authorList>
    </citation>
    <scope>NUCLEOTIDE SEQUENCE [LARGE SCALE GENOMIC DNA]</scope>
    <source>
        <strain evidence="2">ATCC 51521 / SW</strain>
    </source>
</reference>
<keyword evidence="2" id="KW-1185">Reference proteome</keyword>
<evidence type="ECO:0000313" key="1">
    <source>
        <dbReference type="EMBL" id="ACJ00964.1"/>
    </source>
</evidence>
<dbReference type="Proteomes" id="UP000001591">
    <property type="component" value="Chromosome"/>
</dbReference>
<protein>
    <submittedName>
        <fullName evidence="1">Uncharacterized protein</fullName>
    </submittedName>
</protein>
<dbReference type="HOGENOM" id="CLU_2957643_0_0_5"/>
<accession>B6IXE0</accession>
<evidence type="ECO:0000313" key="2">
    <source>
        <dbReference type="Proteomes" id="UP000001591"/>
    </source>
</evidence>
<gene>
    <name evidence="1" type="ordered locus">RC1_3615</name>
</gene>
<name>B6IXE0_RHOCS</name>